<dbReference type="PANTHER" id="PTHR13847:SF286">
    <property type="entry name" value="D-AMINO ACID DEHYDROGENASE"/>
    <property type="match status" value="1"/>
</dbReference>
<gene>
    <name evidence="7" type="ordered locus">B005_4712</name>
</gene>
<dbReference type="Pfam" id="PF01266">
    <property type="entry name" value="DAO"/>
    <property type="match status" value="1"/>
</dbReference>
<evidence type="ECO:0000256" key="3">
    <source>
        <dbReference type="ARBA" id="ARBA00022630"/>
    </source>
</evidence>
<dbReference type="STRING" id="1205910.B005_4712"/>
<evidence type="ECO:0000256" key="4">
    <source>
        <dbReference type="ARBA" id="ARBA00023002"/>
    </source>
</evidence>
<evidence type="ECO:0000313" key="7">
    <source>
        <dbReference type="EMBL" id="AFR07883.1"/>
    </source>
</evidence>
<evidence type="ECO:0000256" key="2">
    <source>
        <dbReference type="ARBA" id="ARBA00009410"/>
    </source>
</evidence>
<dbReference type="EMBL" id="CP003788">
    <property type="protein sequence ID" value="AFR07883.1"/>
    <property type="molecule type" value="Genomic_DNA"/>
</dbReference>
<reference evidence="8" key="2">
    <citation type="submission" date="2012-08" db="EMBL/GenBank/DDBJ databases">
        <title>Whole-genome sequence of Nocardiopsis alba strain ATCC BAA-2165 associated with honeybees.</title>
        <authorList>
            <person name="Qiao J."/>
            <person name="Chen L."/>
            <person name="Li Y."/>
            <person name="Wang J."/>
            <person name="Zhang W."/>
            <person name="Chen S."/>
        </authorList>
    </citation>
    <scope>NUCLEOTIDE SEQUENCE [LARGE SCALE GENOMIC DNA]</scope>
    <source>
        <strain evidence="8">ATCC BAA-2165 / BE74</strain>
    </source>
</reference>
<protein>
    <submittedName>
        <fullName evidence="7">Pyridine nucleotide-disulfide oxidoreductase family protein</fullName>
    </submittedName>
</protein>
<dbReference type="InterPro" id="IPR006076">
    <property type="entry name" value="FAD-dep_OxRdtase"/>
</dbReference>
<dbReference type="PATRIC" id="fig|1205910.3.peg.4451"/>
<comment type="cofactor">
    <cofactor evidence="1">
        <name>FAD</name>
        <dbReference type="ChEBI" id="CHEBI:57692"/>
    </cofactor>
</comment>
<dbReference type="Proteomes" id="UP000003779">
    <property type="component" value="Chromosome"/>
</dbReference>
<dbReference type="PANTHER" id="PTHR13847">
    <property type="entry name" value="SARCOSINE DEHYDROGENASE-RELATED"/>
    <property type="match status" value="1"/>
</dbReference>
<dbReference type="InterPro" id="IPR036188">
    <property type="entry name" value="FAD/NAD-bd_sf"/>
</dbReference>
<keyword evidence="3" id="KW-0285">Flavoprotein</keyword>
<comment type="similarity">
    <text evidence="2">Belongs to the DadA oxidoreductase family.</text>
</comment>
<name>J7L2K2_NOCAA</name>
<evidence type="ECO:0000313" key="8">
    <source>
        <dbReference type="Proteomes" id="UP000003779"/>
    </source>
</evidence>
<dbReference type="Gene3D" id="3.30.9.10">
    <property type="entry name" value="D-Amino Acid Oxidase, subunit A, domain 2"/>
    <property type="match status" value="1"/>
</dbReference>
<dbReference type="SUPFAM" id="SSF54373">
    <property type="entry name" value="FAD-linked reductases, C-terminal domain"/>
    <property type="match status" value="1"/>
</dbReference>
<dbReference type="KEGG" id="nal:B005_4712"/>
<dbReference type="GO" id="GO:0005737">
    <property type="term" value="C:cytoplasm"/>
    <property type="evidence" value="ECO:0007669"/>
    <property type="project" value="TreeGrafter"/>
</dbReference>
<dbReference type="eggNOG" id="COG0665">
    <property type="taxonomic scope" value="Bacteria"/>
</dbReference>
<dbReference type="AlphaFoldDB" id="J7L2K2"/>
<dbReference type="SUPFAM" id="SSF51905">
    <property type="entry name" value="FAD/NAD(P)-binding domain"/>
    <property type="match status" value="1"/>
</dbReference>
<feature type="region of interest" description="Disordered" evidence="5">
    <location>
        <begin position="378"/>
        <end position="397"/>
    </location>
</feature>
<keyword evidence="4" id="KW-0560">Oxidoreductase</keyword>
<dbReference type="GO" id="GO:0016491">
    <property type="term" value="F:oxidoreductase activity"/>
    <property type="evidence" value="ECO:0007669"/>
    <property type="project" value="UniProtKB-KW"/>
</dbReference>
<evidence type="ECO:0000256" key="5">
    <source>
        <dbReference type="SAM" id="MobiDB-lite"/>
    </source>
</evidence>
<proteinExistence type="inferred from homology"/>
<reference evidence="7 8" key="1">
    <citation type="journal article" date="2012" name="J. Bacteriol.">
        <title>Whole-Genome Sequence of Nocardiopsis alba Strain ATCC BAA-2165, Associated with Honeybees.</title>
        <authorList>
            <person name="Qiao J."/>
            <person name="Chen L."/>
            <person name="Li Y."/>
            <person name="Wang J."/>
            <person name="Zhang W."/>
            <person name="Chen S."/>
        </authorList>
    </citation>
    <scope>NUCLEOTIDE SEQUENCE [LARGE SCALE GENOMIC DNA]</scope>
    <source>
        <strain evidence="8">ATCC BAA-2165 / BE74</strain>
    </source>
</reference>
<organism evidence="7 8">
    <name type="scientific">Nocardiopsis alba (strain ATCC BAA-2165 / BE74)</name>
    <dbReference type="NCBI Taxonomy" id="1205910"/>
    <lineage>
        <taxon>Bacteria</taxon>
        <taxon>Bacillati</taxon>
        <taxon>Actinomycetota</taxon>
        <taxon>Actinomycetes</taxon>
        <taxon>Streptosporangiales</taxon>
        <taxon>Nocardiopsidaceae</taxon>
        <taxon>Nocardiopsis</taxon>
    </lineage>
</organism>
<dbReference type="Gene3D" id="3.50.50.60">
    <property type="entry name" value="FAD/NAD(P)-binding domain"/>
    <property type="match status" value="1"/>
</dbReference>
<sequence length="397" mass="42199">MGDLSRDVLPGRLDLMDVIVVGGGIVGTSAAFHLAGKGVSTALVDAAHAGQATAAGTGIVFPWPFPWDDPREQEFKLRAAEHYPRLMAELAEDGHPAGYEVVGGLSVDREGDDSGFDLLDSLSRRLEFSTMGRVERLAPGEPRAHFPLIPEEYGGVYVEGMARVNGRTARSALFDAAEERGLRYFKGDARLLWNGHRVTGVRVGTEDLEADTVIVAAGAWSTELLAVTGVDLGVHPIRGQMTHFSLPGRDTRSWPVVRFGERDYYVSAAAPDRVVTGGTVEPEAGFDRRVTASGLLENLSTALEVLPELGEATVVETRVGFRPGTHDGRLSLGPIERLPGVVVATGAGSQGLTFGPFQGLVAARLAMGRDPGVDLSAFVPDRAQSPTWGRPGGTRQG</sequence>
<feature type="domain" description="FAD dependent oxidoreductase" evidence="6">
    <location>
        <begin position="17"/>
        <end position="364"/>
    </location>
</feature>
<accession>J7L2K2</accession>
<dbReference type="HOGENOM" id="CLU_007884_4_5_11"/>
<evidence type="ECO:0000259" key="6">
    <source>
        <dbReference type="Pfam" id="PF01266"/>
    </source>
</evidence>
<evidence type="ECO:0000256" key="1">
    <source>
        <dbReference type="ARBA" id="ARBA00001974"/>
    </source>
</evidence>